<reference evidence="2" key="1">
    <citation type="journal article" date="2022" name="Cell">
        <title>Design, construction, and in vivo augmentation of a complex gut microbiome.</title>
        <authorList>
            <person name="Cheng A.G."/>
            <person name="Ho P.Y."/>
            <person name="Aranda-Diaz A."/>
            <person name="Jain S."/>
            <person name="Yu F.B."/>
            <person name="Meng X."/>
            <person name="Wang M."/>
            <person name="Iakiviak M."/>
            <person name="Nagashima K."/>
            <person name="Zhao A."/>
            <person name="Murugkar P."/>
            <person name="Patil A."/>
            <person name="Atabakhsh K."/>
            <person name="Weakley A."/>
            <person name="Yan J."/>
            <person name="Brumbaugh A.R."/>
            <person name="Higginbottom S."/>
            <person name="Dimas A."/>
            <person name="Shiver A.L."/>
            <person name="Deutschbauer A."/>
            <person name="Neff N."/>
            <person name="Sonnenburg J.L."/>
            <person name="Huang K.C."/>
            <person name="Fischbach M.A."/>
        </authorList>
    </citation>
    <scope>NUCLEOTIDE SEQUENCE</scope>
    <source>
        <strain evidence="2">DSM 19829</strain>
    </source>
</reference>
<evidence type="ECO:0000313" key="3">
    <source>
        <dbReference type="Proteomes" id="UP001060164"/>
    </source>
</evidence>
<comment type="function">
    <text evidence="1">Catalyzes the dephosphorylation of 2-6 carbon acid sugars in vitro.</text>
</comment>
<dbReference type="PANTHER" id="PTHR19288:SF46">
    <property type="entry name" value="HALOACID DEHALOGENASE-LIKE HYDROLASE DOMAIN-CONTAINING PROTEIN 2"/>
    <property type="match status" value="1"/>
</dbReference>
<comment type="similarity">
    <text evidence="1">Belongs to the HAD-like hydrolase superfamily. NagD family.</text>
</comment>
<dbReference type="Proteomes" id="UP001060164">
    <property type="component" value="Chromosome"/>
</dbReference>
<dbReference type="SUPFAM" id="SSF56784">
    <property type="entry name" value="HAD-like"/>
    <property type="match status" value="1"/>
</dbReference>
<dbReference type="EMBL" id="CP102290">
    <property type="protein sequence ID" value="UWP59198.1"/>
    <property type="molecule type" value="Genomic_DNA"/>
</dbReference>
<dbReference type="NCBIfam" id="TIGR01460">
    <property type="entry name" value="HAD-SF-IIA"/>
    <property type="match status" value="1"/>
</dbReference>
<dbReference type="GO" id="GO:0016787">
    <property type="term" value="F:hydrolase activity"/>
    <property type="evidence" value="ECO:0007669"/>
    <property type="project" value="UniProtKB-KW"/>
</dbReference>
<dbReference type="SFLD" id="SFLDS00003">
    <property type="entry name" value="Haloacid_Dehalogenase"/>
    <property type="match status" value="1"/>
</dbReference>
<keyword evidence="1" id="KW-0479">Metal-binding</keyword>
<protein>
    <recommendedName>
        <fullName evidence="1">Acid sugar phosphatase</fullName>
        <ecNumber evidence="1">3.1.3.-</ecNumber>
    </recommendedName>
</protein>
<organism evidence="2 3">
    <name type="scientific">Ruminococcus gauvreauii</name>
    <dbReference type="NCBI Taxonomy" id="438033"/>
    <lineage>
        <taxon>Bacteria</taxon>
        <taxon>Bacillati</taxon>
        <taxon>Bacillota</taxon>
        <taxon>Clostridia</taxon>
        <taxon>Eubacteriales</taxon>
        <taxon>Oscillospiraceae</taxon>
        <taxon>Ruminococcus</taxon>
    </lineage>
</organism>
<keyword evidence="1" id="KW-0460">Magnesium</keyword>
<proteinExistence type="inferred from homology"/>
<dbReference type="InterPro" id="IPR006357">
    <property type="entry name" value="HAD-SF_hydro_IIA"/>
</dbReference>
<sequence>MERLREKKGFICDMDGVIYHGNILLPGVQEFVNWLYEKEKRFLFLTNSSERSPRELQQKLARMGLDVDESHFYTSALATAKFLSTQSPGCSAYVIGAPGLLNALYESGITINDVDPDYVVIGETRNYNYDSILHAVKLIEKGARLIGTNYDLTGPSENGIIPACRAFVAPIELTTGKSAYYVGKPNPLMMRTGLRMLGVHSEDAAIIGDRMDTDIIAGVESGLDTVLVLSGVMTREDVKQYPYRPRLILDGVRDIPE</sequence>
<dbReference type="EC" id="3.1.3.-" evidence="1"/>
<evidence type="ECO:0000313" key="2">
    <source>
        <dbReference type="EMBL" id="UWP59198.1"/>
    </source>
</evidence>
<keyword evidence="3" id="KW-1185">Reference proteome</keyword>
<dbReference type="PANTHER" id="PTHR19288">
    <property type="entry name" value="4-NITROPHENYLPHOSPHATASE-RELATED"/>
    <property type="match status" value="1"/>
</dbReference>
<gene>
    <name evidence="2" type="ORF">NQ502_17815</name>
</gene>
<keyword evidence="2" id="KW-0378">Hydrolase</keyword>
<dbReference type="SFLD" id="SFLDG01139">
    <property type="entry name" value="C2.A:_Pyridoxal_Phosphate_Phos"/>
    <property type="match status" value="1"/>
</dbReference>
<dbReference type="Gene3D" id="3.40.50.1000">
    <property type="entry name" value="HAD superfamily/HAD-like"/>
    <property type="match status" value="2"/>
</dbReference>
<dbReference type="Pfam" id="PF13344">
    <property type="entry name" value="Hydrolase_6"/>
    <property type="match status" value="1"/>
</dbReference>
<dbReference type="Pfam" id="PF13242">
    <property type="entry name" value="Hydrolase_like"/>
    <property type="match status" value="1"/>
</dbReference>
<dbReference type="InterPro" id="IPR036412">
    <property type="entry name" value="HAD-like_sf"/>
</dbReference>
<dbReference type="InterPro" id="IPR023214">
    <property type="entry name" value="HAD_sf"/>
</dbReference>
<dbReference type="RefSeq" id="WP_028528861.1">
    <property type="nucleotide sequence ID" value="NZ_CABLBR010000016.1"/>
</dbReference>
<evidence type="ECO:0000256" key="1">
    <source>
        <dbReference type="PIRNR" id="PIRNR000915"/>
    </source>
</evidence>
<name>A0ABY5VGP6_9FIRM</name>
<comment type="cofactor">
    <cofactor evidence="1">
        <name>Mg(2+)</name>
        <dbReference type="ChEBI" id="CHEBI:18420"/>
    </cofactor>
</comment>
<dbReference type="PIRSF" id="PIRSF000915">
    <property type="entry name" value="PGP-type_phosphatase"/>
    <property type="match status" value="1"/>
</dbReference>
<dbReference type="CDD" id="cd07530">
    <property type="entry name" value="HAD_Pase_UmpH-like"/>
    <property type="match status" value="1"/>
</dbReference>
<accession>A0ABY5VGP6</accession>